<dbReference type="RefSeq" id="WP_345097542.1">
    <property type="nucleotide sequence ID" value="NZ_BAABGS010000002.1"/>
</dbReference>
<comment type="caution">
    <text evidence="1">The sequence shown here is derived from an EMBL/GenBank/DDBJ whole genome shotgun (WGS) entry which is preliminary data.</text>
</comment>
<proteinExistence type="predicted"/>
<dbReference type="Proteomes" id="UP001597373">
    <property type="component" value="Unassembled WGS sequence"/>
</dbReference>
<sequence>MSHHEGQTTTDERLVYMANQIATFFETQPGEKAAAGVADHINSFWEPRMRKRFLELVESGNVSLKPAVKDAIPLIRRPQDAA</sequence>
<reference evidence="2" key="1">
    <citation type="journal article" date="2019" name="Int. J. Syst. Evol. Microbiol.">
        <title>The Global Catalogue of Microorganisms (GCM) 10K type strain sequencing project: providing services to taxonomists for standard genome sequencing and annotation.</title>
        <authorList>
            <consortium name="The Broad Institute Genomics Platform"/>
            <consortium name="The Broad Institute Genome Sequencing Center for Infectious Disease"/>
            <person name="Wu L."/>
            <person name="Ma J."/>
        </authorList>
    </citation>
    <scope>NUCLEOTIDE SEQUENCE [LARGE SCALE GENOMIC DNA]</scope>
    <source>
        <strain evidence="2">KCTC 23707</strain>
    </source>
</reference>
<gene>
    <name evidence="1" type="ORF">ACFSMZ_00295</name>
</gene>
<dbReference type="EMBL" id="JBHUIR010000001">
    <property type="protein sequence ID" value="MFD2258207.1"/>
    <property type="molecule type" value="Genomic_DNA"/>
</dbReference>
<protein>
    <submittedName>
        <fullName evidence="1">Formate dehydrogenase subunit delta</fullName>
    </submittedName>
</protein>
<evidence type="ECO:0000313" key="2">
    <source>
        <dbReference type="Proteomes" id="UP001597373"/>
    </source>
</evidence>
<organism evidence="1 2">
    <name type="scientific">Chelativorans composti</name>
    <dbReference type="NCBI Taxonomy" id="768533"/>
    <lineage>
        <taxon>Bacteria</taxon>
        <taxon>Pseudomonadati</taxon>
        <taxon>Pseudomonadota</taxon>
        <taxon>Alphaproteobacteria</taxon>
        <taxon>Hyphomicrobiales</taxon>
        <taxon>Phyllobacteriaceae</taxon>
        <taxon>Chelativorans</taxon>
    </lineage>
</organism>
<keyword evidence="2" id="KW-1185">Reference proteome</keyword>
<dbReference type="InterPro" id="IPR021074">
    <property type="entry name" value="Formate_DH_dsu"/>
</dbReference>
<dbReference type="Pfam" id="PF11390">
    <property type="entry name" value="FdsD"/>
    <property type="match status" value="1"/>
</dbReference>
<name>A0ABW5DBC7_9HYPH</name>
<accession>A0ABW5DBC7</accession>
<evidence type="ECO:0000313" key="1">
    <source>
        <dbReference type="EMBL" id="MFD2258207.1"/>
    </source>
</evidence>